<dbReference type="Proteomes" id="UP000009011">
    <property type="component" value="Chromosome"/>
</dbReference>
<dbReference type="RefSeq" id="WP_014855434.1">
    <property type="nucleotide sequence ID" value="NC_018178.1"/>
</dbReference>
<dbReference type="OrthoDB" id="1523672at2"/>
<dbReference type="KEGG" id="mro:MROS_0756"/>
<gene>
    <name evidence="1" type="ordered locus">MROS_0756</name>
</gene>
<sequence>MKSIRRGIIILTLLISGCSSAILLEKSEVTNVIIDANPSEWKGKFYNFEDKKIGAAYTNDNQNLYLCITFGDFRSFAPVLRGGLTLWVESDNRKVGLKFPIVYRERRTGDFNRDMLGNREEMRKMFEKRLQEFLENQNEIEILNEENYPLALINKSDNTYGIIADINRFESEIIYELQMPIGTGLINRDDDNLIKVKIETEEPARMTGDFGGGMRGSREGARLQRFANMFEPLELEFSLKLSF</sequence>
<organism evidence="1 2">
    <name type="scientific">Melioribacter roseus (strain DSM 23840 / JCM 17771 / VKM B-2668 / P3M-2)</name>
    <dbReference type="NCBI Taxonomy" id="1191523"/>
    <lineage>
        <taxon>Bacteria</taxon>
        <taxon>Pseudomonadati</taxon>
        <taxon>Ignavibacteriota</taxon>
        <taxon>Ignavibacteria</taxon>
        <taxon>Ignavibacteriales</taxon>
        <taxon>Melioribacteraceae</taxon>
        <taxon>Melioribacter</taxon>
    </lineage>
</organism>
<evidence type="ECO:0008006" key="3">
    <source>
        <dbReference type="Google" id="ProtNLM"/>
    </source>
</evidence>
<name>I6ZYA3_MELRP</name>
<evidence type="ECO:0000313" key="1">
    <source>
        <dbReference type="EMBL" id="AFN73998.1"/>
    </source>
</evidence>
<dbReference type="HOGENOM" id="CLU_1141513_0_0_10"/>
<reference evidence="1 2" key="1">
    <citation type="journal article" date="2013" name="PLoS ONE">
        <title>Genomic analysis of Melioribacter roseus, facultatively anaerobic organotrophic bacterium representing a novel deep lineage within Bacteriodetes/Chlorobi group.</title>
        <authorList>
            <person name="Kadnikov V.V."/>
            <person name="Mardanov A.V."/>
            <person name="Podosokorskaya O.A."/>
            <person name="Gavrilov S.N."/>
            <person name="Kublanov I.V."/>
            <person name="Beletsky A.V."/>
            <person name="Bonch-Osmolovskaya E.A."/>
            <person name="Ravin N.V."/>
        </authorList>
    </citation>
    <scope>NUCLEOTIDE SEQUENCE [LARGE SCALE GENOMIC DNA]</scope>
    <source>
        <strain evidence="2">JCM 17771 / P3M-2</strain>
    </source>
</reference>
<accession>I6ZYA3</accession>
<keyword evidence="2" id="KW-1185">Reference proteome</keyword>
<dbReference type="PROSITE" id="PS51257">
    <property type="entry name" value="PROKAR_LIPOPROTEIN"/>
    <property type="match status" value="1"/>
</dbReference>
<protein>
    <recommendedName>
        <fullName evidence="3">Lipoprotein</fullName>
    </recommendedName>
</protein>
<dbReference type="EMBL" id="CP003557">
    <property type="protein sequence ID" value="AFN73998.1"/>
    <property type="molecule type" value="Genomic_DNA"/>
</dbReference>
<dbReference type="AlphaFoldDB" id="I6ZYA3"/>
<proteinExistence type="predicted"/>
<evidence type="ECO:0000313" key="2">
    <source>
        <dbReference type="Proteomes" id="UP000009011"/>
    </source>
</evidence>